<dbReference type="PANTHER" id="PTHR12677:SF59">
    <property type="entry name" value="GOLGI APPARATUS MEMBRANE PROTEIN TVP38-RELATED"/>
    <property type="match status" value="1"/>
</dbReference>
<keyword evidence="2 6" id="KW-1003">Cell membrane</keyword>
<dbReference type="InterPro" id="IPR015414">
    <property type="entry name" value="TMEM64"/>
</dbReference>
<feature type="transmembrane region" description="Helical" evidence="6">
    <location>
        <begin position="12"/>
        <end position="33"/>
    </location>
</feature>
<dbReference type="KEGG" id="cheb:HH215_02255"/>
<evidence type="ECO:0000313" key="9">
    <source>
        <dbReference type="Proteomes" id="UP000502248"/>
    </source>
</evidence>
<feature type="transmembrane region" description="Helical" evidence="6">
    <location>
        <begin position="169"/>
        <end position="191"/>
    </location>
</feature>
<reference evidence="8 9" key="1">
    <citation type="submission" date="2020-04" db="EMBL/GenBank/DDBJ databases">
        <title>Genome sequencing of novel species.</title>
        <authorList>
            <person name="Heo J."/>
            <person name="Kim S.-J."/>
            <person name="Kim J.-S."/>
            <person name="Hong S.-B."/>
            <person name="Kwon S.-W."/>
        </authorList>
    </citation>
    <scope>NUCLEOTIDE SEQUENCE [LARGE SCALE GENOMIC DNA]</scope>
    <source>
        <strain evidence="8 9">MFER-1</strain>
    </source>
</reference>
<name>A0A7Z2ZJV9_9BACL</name>
<protein>
    <recommendedName>
        <fullName evidence="6">TVP38/TMEM64 family membrane protein</fullName>
    </recommendedName>
</protein>
<keyword evidence="3 6" id="KW-0812">Transmembrane</keyword>
<keyword evidence="9" id="KW-1185">Reference proteome</keyword>
<evidence type="ECO:0000256" key="3">
    <source>
        <dbReference type="ARBA" id="ARBA00022692"/>
    </source>
</evidence>
<proteinExistence type="inferred from homology"/>
<evidence type="ECO:0000256" key="1">
    <source>
        <dbReference type="ARBA" id="ARBA00004651"/>
    </source>
</evidence>
<dbReference type="GO" id="GO:0005886">
    <property type="term" value="C:plasma membrane"/>
    <property type="evidence" value="ECO:0007669"/>
    <property type="project" value="UniProtKB-SubCell"/>
</dbReference>
<comment type="subcellular location">
    <subcellularLocation>
        <location evidence="1 6">Cell membrane</location>
        <topology evidence="1 6">Multi-pass membrane protein</topology>
    </subcellularLocation>
</comment>
<feature type="transmembrane region" description="Helical" evidence="6">
    <location>
        <begin position="39"/>
        <end position="56"/>
    </location>
</feature>
<accession>A0A7Z2ZJV9</accession>
<comment type="similarity">
    <text evidence="6">Belongs to the TVP38/TMEM64 family.</text>
</comment>
<evidence type="ECO:0000259" key="7">
    <source>
        <dbReference type="Pfam" id="PF09335"/>
    </source>
</evidence>
<gene>
    <name evidence="8" type="ORF">HH215_02255</name>
</gene>
<dbReference type="Pfam" id="PF09335">
    <property type="entry name" value="VTT_dom"/>
    <property type="match status" value="1"/>
</dbReference>
<sequence>MGETINGWIDALVAFTGLSGLWILLITIPLGIIQGFLGLFPFATIIMLHISALGLVNGIMASWISGTVAAVVVFWVSRSLFANWVLRKWEKRLQKYGRWQLRFEKYGLWAIILLRTIPIMPNNLISFMAGISPVKMIPYIWSSIIGNLSHIWLFAIISSSILIPDIDNVVLILSYAGFCIVLLAVFFFTVYRKPGSHGKDNEVTM</sequence>
<evidence type="ECO:0000256" key="2">
    <source>
        <dbReference type="ARBA" id="ARBA00022475"/>
    </source>
</evidence>
<dbReference type="Proteomes" id="UP000502248">
    <property type="component" value="Chromosome"/>
</dbReference>
<evidence type="ECO:0000313" key="8">
    <source>
        <dbReference type="EMBL" id="QJD82114.1"/>
    </source>
</evidence>
<dbReference type="InterPro" id="IPR032816">
    <property type="entry name" value="VTT_dom"/>
</dbReference>
<feature type="transmembrane region" description="Helical" evidence="6">
    <location>
        <begin position="63"/>
        <end position="86"/>
    </location>
</feature>
<evidence type="ECO:0000256" key="4">
    <source>
        <dbReference type="ARBA" id="ARBA00022989"/>
    </source>
</evidence>
<feature type="domain" description="VTT" evidence="7">
    <location>
        <begin position="40"/>
        <end position="157"/>
    </location>
</feature>
<keyword evidence="4 6" id="KW-1133">Transmembrane helix</keyword>
<feature type="transmembrane region" description="Helical" evidence="6">
    <location>
        <begin position="106"/>
        <end position="127"/>
    </location>
</feature>
<evidence type="ECO:0000256" key="5">
    <source>
        <dbReference type="ARBA" id="ARBA00023136"/>
    </source>
</evidence>
<dbReference type="AlphaFoldDB" id="A0A7Z2ZJV9"/>
<evidence type="ECO:0000256" key="6">
    <source>
        <dbReference type="RuleBase" id="RU366058"/>
    </source>
</evidence>
<organism evidence="8 9">
    <name type="scientific">Cohnella herbarum</name>
    <dbReference type="NCBI Taxonomy" id="2728023"/>
    <lineage>
        <taxon>Bacteria</taxon>
        <taxon>Bacillati</taxon>
        <taxon>Bacillota</taxon>
        <taxon>Bacilli</taxon>
        <taxon>Bacillales</taxon>
        <taxon>Paenibacillaceae</taxon>
        <taxon>Cohnella</taxon>
    </lineage>
</organism>
<dbReference type="EMBL" id="CP051680">
    <property type="protein sequence ID" value="QJD82114.1"/>
    <property type="molecule type" value="Genomic_DNA"/>
</dbReference>
<feature type="transmembrane region" description="Helical" evidence="6">
    <location>
        <begin position="139"/>
        <end position="163"/>
    </location>
</feature>
<dbReference type="PANTHER" id="PTHR12677">
    <property type="entry name" value="GOLGI APPARATUS MEMBRANE PROTEIN TVP38-RELATED"/>
    <property type="match status" value="1"/>
</dbReference>
<dbReference type="RefSeq" id="WP_169278417.1">
    <property type="nucleotide sequence ID" value="NZ_CP051680.1"/>
</dbReference>
<keyword evidence="5 6" id="KW-0472">Membrane</keyword>